<evidence type="ECO:0000256" key="9">
    <source>
        <dbReference type="ARBA" id="ARBA00022946"/>
    </source>
</evidence>
<dbReference type="SUPFAM" id="SSF53659">
    <property type="entry name" value="Isocitrate/Isopropylmalate dehydrogenase-like"/>
    <property type="match status" value="1"/>
</dbReference>
<dbReference type="GO" id="GO:0030048">
    <property type="term" value="P:actin filament-based movement"/>
    <property type="evidence" value="ECO:0007669"/>
    <property type="project" value="TreeGrafter"/>
</dbReference>
<keyword evidence="4 17" id="KW-0816">Tricarboxylic acid cycle</keyword>
<evidence type="ECO:0000259" key="19">
    <source>
        <dbReference type="PROSITE" id="PS51456"/>
    </source>
</evidence>
<dbReference type="GO" id="GO:0051287">
    <property type="term" value="F:NAD binding"/>
    <property type="evidence" value="ECO:0007669"/>
    <property type="project" value="UniProtKB-UniRule"/>
</dbReference>
<evidence type="ECO:0000256" key="16">
    <source>
        <dbReference type="PROSITE-ProRule" id="PRU00782"/>
    </source>
</evidence>
<dbReference type="GO" id="GO:0000287">
    <property type="term" value="F:magnesium ion binding"/>
    <property type="evidence" value="ECO:0007669"/>
    <property type="project" value="UniProtKB-UniRule"/>
</dbReference>
<dbReference type="SUPFAM" id="SSF52540">
    <property type="entry name" value="P-loop containing nucleoside triphosphate hydrolases"/>
    <property type="match status" value="1"/>
</dbReference>
<organism evidence="20 21">
    <name type="scientific">Strongyloides stercoralis</name>
    <name type="common">Threadworm</name>
    <dbReference type="NCBI Taxonomy" id="6248"/>
    <lineage>
        <taxon>Eukaryota</taxon>
        <taxon>Metazoa</taxon>
        <taxon>Ecdysozoa</taxon>
        <taxon>Nematoda</taxon>
        <taxon>Chromadorea</taxon>
        <taxon>Rhabditida</taxon>
        <taxon>Tylenchina</taxon>
        <taxon>Panagrolaimomorpha</taxon>
        <taxon>Strongyloidoidea</taxon>
        <taxon>Strongyloididae</taxon>
        <taxon>Strongyloides</taxon>
    </lineage>
</organism>
<feature type="region of interest" description="Disordered" evidence="18">
    <location>
        <begin position="977"/>
        <end position="999"/>
    </location>
</feature>
<dbReference type="InterPro" id="IPR000048">
    <property type="entry name" value="IQ_motif_EF-hand-BS"/>
</dbReference>
<dbReference type="CDD" id="cd21759">
    <property type="entry name" value="CBD_MYO6-like"/>
    <property type="match status" value="1"/>
</dbReference>
<dbReference type="FunFam" id="3.40.718.10:FF:000003">
    <property type="entry name" value="Isocitrate dehydrogenase [NAD] subunit, mitochondrial"/>
    <property type="match status" value="1"/>
</dbReference>
<dbReference type="GO" id="GO:0006099">
    <property type="term" value="P:tricarboxylic acid cycle"/>
    <property type="evidence" value="ECO:0007669"/>
    <property type="project" value="UniProtKB-UniRule"/>
</dbReference>
<comment type="cofactor">
    <cofactor evidence="2">
        <name>Mg(2+)</name>
        <dbReference type="ChEBI" id="CHEBI:18420"/>
    </cofactor>
</comment>
<dbReference type="Pfam" id="PF00180">
    <property type="entry name" value="Iso_dh"/>
    <property type="match status" value="1"/>
</dbReference>
<dbReference type="PROSITE" id="PS00470">
    <property type="entry name" value="IDH_IMDH"/>
    <property type="match status" value="1"/>
</dbReference>
<keyword evidence="5" id="KW-0479">Metal-binding</keyword>
<evidence type="ECO:0000256" key="14">
    <source>
        <dbReference type="ARBA" id="ARBA00023203"/>
    </source>
</evidence>
<dbReference type="Gene3D" id="1.20.120.720">
    <property type="entry name" value="Myosin VI head, motor domain, U50 subdomain"/>
    <property type="match status" value="1"/>
</dbReference>
<dbReference type="Pfam" id="PF21521">
    <property type="entry name" value="MYO6_lever"/>
    <property type="match status" value="1"/>
</dbReference>
<dbReference type="InterPro" id="IPR036961">
    <property type="entry name" value="Kinesin_motor_dom_sf"/>
</dbReference>
<sequence>SLNMLKKTLLNCTNVTKTFTGRSGLCSAAQEKRRVTLIPGDGIGPEISASVQQIFEAAKTPIEWDPVDVTPVKGPDGIFRIPARCIELMHVNKVGLKGPLETPIGKGHRSLNLAVRKEFNLYANVRPCRSLAGHKTLYDNVDVVTIRENTEGEYSGIEHEIVDGVVQSIKLITEDASRRVARYAFEYARDNNRKAVTAVHKANIMRMSDGLFLKMCREQAAQFPEIEFKEAYLDTVCLNMVQDPGQYDVLVMPNLYGDILSDLCAGLIGGLGVTPSGNIGEGAAVFESVHGTAPDIAGQDKANPTALLLSSVMMLRYMNLGTYADKIEKACFDAISEGNAKTRDLGGNGTCSSFTADICARIPFIPDSKEGFLLAKILPCLENELVKLQICDTNEERECNLDQILPADNEKDIDYDDHCAMKFLNSGSLLYNSKNRFMKNKIYTYVANILISINPHKSITELYTPKTIYEYSGKSLGVMPPHIFAIAEKAYNEMKRYKLSQSIVVSGESGAGKTESQKQILRYICESWGKTAGNIEQRILETNPILEAFGNAKTIRNNNSSRFGKFVEIHFNQSNHVTGGYVSHYLLEKSRIVQQASEERNYHIFYQLLAGASEEWIKEFCLGSIESYNYLKNGVKKFFTTSEDFKKIPKSSKSSEDYLSDAMINDYADYKKLILALNGIGFDNIKIKNIFQTIAGILHLGNIKFEENNEGNKGGCSITIDSLESLSHGSRLLGIEEETLKTELTARLMQATRGGVKGTAIMVQLKPNEAYNARDALVKKIYGKLFDEIVSSINKCMPFNDNKNFIGVLDIAGFEFFKRNCFEQFCINYSNEKLQQFFNDRILKQEQELYEKEGLDVEKIQFSDNLDCIQVLEGKATGIIDLLNEEMRLPKPSYGHFTESILQKHSNNFRIEIPRKSSVKEHRNIKNDEGFIMRHFAGSVCYETKYFLEKNNDSLHMSLELLLETSTNPILKLLFKPEEKSNNNQSPMKSSKLSSPSVSSKFKNQLDELLNKLKKTGTHFVRCLKPNSEMVPNKFDGQQILNQLSCSGMINVLELMQEGFPSRTVFQELYDSYKNLLPEKLKNLEPRIFAKCLFNVVGIKDSDYKFGLTKVFFRPGKFAEFDKLMRQDTDEMKHLISKIQYFLNKSRWNSGIYSVIALNRLNKKIIYKRRHITKVQAYVRGFLVRKNYKPILKAYTNTKKIENSLPSLNNLIEKLEGTKKEEWTNNVNDFKKSINEFINVLIKENVQLSKDKIFIFDDIKNQFDSIVKKITDDITEIEIRKEEEEEEKRIAELERIKVEMEEKEKAEKEKELAAQKKREARDMELDEERKLLEEEKQLRQRLREIEAKHKKTLAESTSSTLSEQKKLDSIMTNAFISTEKTELIESGNKQKTLPETIETIIDENTDIDEFIANLHKLKYEILRNTINTSKNKKIVMACRAEFHRRLHQFQNWKNKNQSKIKKSTLSKYS</sequence>
<feature type="domain" description="Myosin motor" evidence="19">
    <location>
        <begin position="413"/>
        <end position="1126"/>
    </location>
</feature>
<dbReference type="Pfam" id="PF00063">
    <property type="entry name" value="Myosin_head"/>
    <property type="match status" value="1"/>
</dbReference>
<feature type="compositionally biased region" description="Low complexity" evidence="18">
    <location>
        <begin position="986"/>
        <end position="999"/>
    </location>
</feature>
<keyword evidence="11" id="KW-0520">NAD</keyword>
<evidence type="ECO:0000256" key="13">
    <source>
        <dbReference type="ARBA" id="ARBA00023175"/>
    </source>
</evidence>
<dbReference type="Gene3D" id="6.10.220.10">
    <property type="match status" value="1"/>
</dbReference>
<feature type="region of interest" description="Disordered" evidence="18">
    <location>
        <begin position="1302"/>
        <end position="1325"/>
    </location>
</feature>
<keyword evidence="17" id="KW-0496">Mitochondrion</keyword>
<dbReference type="Gene3D" id="3.30.70.1590">
    <property type="match status" value="1"/>
</dbReference>
<dbReference type="GO" id="GO:0005739">
    <property type="term" value="C:mitochondrion"/>
    <property type="evidence" value="ECO:0007669"/>
    <property type="project" value="UniProtKB-SubCell"/>
</dbReference>
<dbReference type="Gene3D" id="3.40.850.10">
    <property type="entry name" value="Kinesin motor domain"/>
    <property type="match status" value="2"/>
</dbReference>
<proteinExistence type="inferred from homology"/>
<dbReference type="InterPro" id="IPR004434">
    <property type="entry name" value="Isocitrate_DH_NAD"/>
</dbReference>
<dbReference type="InterPro" id="IPR024084">
    <property type="entry name" value="IsoPropMal-DH-like_dom"/>
</dbReference>
<feature type="region of interest" description="Actin-binding" evidence="16">
    <location>
        <begin position="1006"/>
        <end position="1028"/>
    </location>
</feature>
<dbReference type="WBParaSite" id="TCONS_00010716.p1">
    <property type="protein sequence ID" value="TCONS_00010716.p1"/>
    <property type="gene ID" value="XLOC_004227"/>
</dbReference>
<evidence type="ECO:0000256" key="17">
    <source>
        <dbReference type="RuleBase" id="RU361266"/>
    </source>
</evidence>
<dbReference type="SMART" id="SM00242">
    <property type="entry name" value="MYSc"/>
    <property type="match status" value="1"/>
</dbReference>
<dbReference type="PANTHER" id="PTHR13140">
    <property type="entry name" value="MYOSIN"/>
    <property type="match status" value="1"/>
</dbReference>
<dbReference type="InterPro" id="IPR036114">
    <property type="entry name" value="MYSc_Myo6"/>
</dbReference>
<dbReference type="InterPro" id="IPR001609">
    <property type="entry name" value="Myosin_head_motor_dom-like"/>
</dbReference>
<dbReference type="InterPro" id="IPR019818">
    <property type="entry name" value="IsoCit/isopropylmalate_DH_CS"/>
</dbReference>
<protein>
    <recommendedName>
        <fullName evidence="17">Isocitrate dehydrogenase [NAD] subunit, mitochondrial</fullName>
    </recommendedName>
</protein>
<comment type="similarity">
    <text evidence="3 17">Belongs to the isocitrate and isopropylmalate dehydrogenases family.</text>
</comment>
<dbReference type="PRINTS" id="PR00193">
    <property type="entry name" value="MYOSINHEAVY"/>
</dbReference>
<comment type="subunit">
    <text evidence="15">Heterooligomer of subunits alpha, beta, and gamma in the apparent ratio of 2:1:1.</text>
</comment>
<dbReference type="Gene3D" id="3.40.718.10">
    <property type="entry name" value="Isopropylmalate Dehydrogenase"/>
    <property type="match status" value="1"/>
</dbReference>
<dbReference type="InterPro" id="IPR049016">
    <property type="entry name" value="MYO6_lever"/>
</dbReference>
<dbReference type="Proteomes" id="UP000035681">
    <property type="component" value="Unplaced"/>
</dbReference>
<keyword evidence="12 16" id="KW-0518">Myosin</keyword>
<dbReference type="Gene3D" id="1.20.58.530">
    <property type="match status" value="1"/>
</dbReference>
<dbReference type="GO" id="GO:0051015">
    <property type="term" value="F:actin filament binding"/>
    <property type="evidence" value="ECO:0007669"/>
    <property type="project" value="TreeGrafter"/>
</dbReference>
<keyword evidence="6 16" id="KW-0547">Nucleotide-binding</keyword>
<evidence type="ECO:0000313" key="20">
    <source>
        <dbReference type="Proteomes" id="UP000035681"/>
    </source>
</evidence>
<keyword evidence="20" id="KW-1185">Reference proteome</keyword>
<dbReference type="PROSITE" id="PS50096">
    <property type="entry name" value="IQ"/>
    <property type="match status" value="1"/>
</dbReference>
<feature type="binding site" evidence="16">
    <location>
        <begin position="507"/>
        <end position="514"/>
    </location>
    <ligand>
        <name>ATP</name>
        <dbReference type="ChEBI" id="CHEBI:30616"/>
    </ligand>
</feature>
<dbReference type="PANTHER" id="PTHR13140:SF745">
    <property type="entry name" value="UNCONVENTIONAL MYOSIN-VI"/>
    <property type="match status" value="1"/>
</dbReference>
<evidence type="ECO:0000256" key="1">
    <source>
        <dbReference type="ARBA" id="ARBA00001936"/>
    </source>
</evidence>
<evidence type="ECO:0000256" key="4">
    <source>
        <dbReference type="ARBA" id="ARBA00022532"/>
    </source>
</evidence>
<keyword evidence="7 16" id="KW-0067">ATP-binding</keyword>
<name>A0AAF5DDS9_STRER</name>
<evidence type="ECO:0000313" key="21">
    <source>
        <dbReference type="WBParaSite" id="TCONS_00010716.p1"/>
    </source>
</evidence>
<dbReference type="SMART" id="SM00015">
    <property type="entry name" value="IQ"/>
    <property type="match status" value="1"/>
</dbReference>
<dbReference type="GO" id="GO:0005524">
    <property type="term" value="F:ATP binding"/>
    <property type="evidence" value="ECO:0007669"/>
    <property type="project" value="UniProtKB-UniRule"/>
</dbReference>
<keyword evidence="10" id="KW-0560">Oxidoreductase</keyword>
<dbReference type="SMART" id="SM01329">
    <property type="entry name" value="Iso_dh"/>
    <property type="match status" value="1"/>
</dbReference>
<dbReference type="AlphaFoldDB" id="A0AAF5DDS9"/>
<accession>A0AAF5DDS9</accession>
<evidence type="ECO:0000256" key="8">
    <source>
        <dbReference type="ARBA" id="ARBA00022842"/>
    </source>
</evidence>
<evidence type="ECO:0000256" key="15">
    <source>
        <dbReference type="ARBA" id="ARBA00065927"/>
    </source>
</evidence>
<evidence type="ECO:0000256" key="7">
    <source>
        <dbReference type="ARBA" id="ARBA00022840"/>
    </source>
</evidence>
<dbReference type="GO" id="GO:0016616">
    <property type="term" value="F:oxidoreductase activity, acting on the CH-OH group of donors, NAD or NADP as acceptor"/>
    <property type="evidence" value="ECO:0007669"/>
    <property type="project" value="InterPro"/>
</dbReference>
<comment type="cofactor">
    <cofactor evidence="1">
        <name>Mn(2+)</name>
        <dbReference type="ChEBI" id="CHEBI:29035"/>
    </cofactor>
</comment>
<comment type="subcellular location">
    <subcellularLocation>
        <location evidence="17">Mitochondrion</location>
    </subcellularLocation>
</comment>
<dbReference type="GO" id="GO:0016459">
    <property type="term" value="C:myosin complex"/>
    <property type="evidence" value="ECO:0007669"/>
    <property type="project" value="UniProtKB-KW"/>
</dbReference>
<evidence type="ECO:0000256" key="2">
    <source>
        <dbReference type="ARBA" id="ARBA00001946"/>
    </source>
</evidence>
<dbReference type="NCBIfam" id="TIGR00175">
    <property type="entry name" value="mito_nad_idh"/>
    <property type="match status" value="1"/>
</dbReference>
<reference evidence="21" key="1">
    <citation type="submission" date="2024-02" db="UniProtKB">
        <authorList>
            <consortium name="WormBaseParasite"/>
        </authorList>
    </citation>
    <scope>IDENTIFICATION</scope>
</reference>
<evidence type="ECO:0000256" key="5">
    <source>
        <dbReference type="ARBA" id="ARBA00022723"/>
    </source>
</evidence>
<keyword evidence="9 17" id="KW-0809">Transit peptide</keyword>
<dbReference type="GO" id="GO:0000146">
    <property type="term" value="F:microfilament motor activity"/>
    <property type="evidence" value="ECO:0007669"/>
    <property type="project" value="TreeGrafter"/>
</dbReference>
<keyword evidence="13 16" id="KW-0505">Motor protein</keyword>
<dbReference type="GO" id="GO:0030139">
    <property type="term" value="C:endocytic vesicle"/>
    <property type="evidence" value="ECO:0007669"/>
    <property type="project" value="TreeGrafter"/>
</dbReference>
<evidence type="ECO:0000256" key="12">
    <source>
        <dbReference type="ARBA" id="ARBA00023123"/>
    </source>
</evidence>
<dbReference type="InterPro" id="IPR027417">
    <property type="entry name" value="P-loop_NTPase"/>
</dbReference>
<evidence type="ECO:0000256" key="11">
    <source>
        <dbReference type="ARBA" id="ARBA00023027"/>
    </source>
</evidence>
<dbReference type="CDD" id="cd01382">
    <property type="entry name" value="MYSc_Myo6"/>
    <property type="match status" value="1"/>
</dbReference>
<evidence type="ECO:0000256" key="18">
    <source>
        <dbReference type="SAM" id="MobiDB-lite"/>
    </source>
</evidence>
<dbReference type="GO" id="GO:0007015">
    <property type="term" value="P:actin filament organization"/>
    <property type="evidence" value="ECO:0007669"/>
    <property type="project" value="TreeGrafter"/>
</dbReference>
<dbReference type="PROSITE" id="PS51456">
    <property type="entry name" value="MYOSIN_MOTOR"/>
    <property type="match status" value="1"/>
</dbReference>
<keyword evidence="14 16" id="KW-0009">Actin-binding</keyword>
<evidence type="ECO:0000256" key="3">
    <source>
        <dbReference type="ARBA" id="ARBA00007769"/>
    </source>
</evidence>
<evidence type="ECO:0000256" key="6">
    <source>
        <dbReference type="ARBA" id="ARBA00022741"/>
    </source>
</evidence>
<keyword evidence="8" id="KW-0460">Magnesium</keyword>
<evidence type="ECO:0000256" key="10">
    <source>
        <dbReference type="ARBA" id="ARBA00023002"/>
    </source>
</evidence>
<comment type="similarity">
    <text evidence="16">Belongs to the TRAFAC class myosin-kinesin ATPase superfamily. Myosin family.</text>
</comment>
<dbReference type="GO" id="GO:0005886">
    <property type="term" value="C:plasma membrane"/>
    <property type="evidence" value="ECO:0007669"/>
    <property type="project" value="TreeGrafter"/>
</dbReference>